<dbReference type="SMART" id="SM00607">
    <property type="entry name" value="FTP"/>
    <property type="match status" value="1"/>
</dbReference>
<feature type="domain" description="F5/8 type C" evidence="4">
    <location>
        <begin position="1399"/>
        <end position="1541"/>
    </location>
</feature>
<evidence type="ECO:0000313" key="5">
    <source>
        <dbReference type="EMBL" id="PFX28389.1"/>
    </source>
</evidence>
<dbReference type="SMART" id="SM00231">
    <property type="entry name" value="FA58C"/>
    <property type="match status" value="8"/>
</dbReference>
<feature type="domain" description="F5/8 type C" evidence="4">
    <location>
        <begin position="193"/>
        <end position="263"/>
    </location>
</feature>
<dbReference type="Pfam" id="PF22633">
    <property type="entry name" value="F5_F8_type_C_2"/>
    <property type="match status" value="1"/>
</dbReference>
<reference evidence="6" key="1">
    <citation type="journal article" date="2017" name="bioRxiv">
        <title>Comparative analysis of the genomes of Stylophora pistillata and Acropora digitifera provides evidence for extensive differences between species of corals.</title>
        <authorList>
            <person name="Voolstra C.R."/>
            <person name="Li Y."/>
            <person name="Liew Y.J."/>
            <person name="Baumgarten S."/>
            <person name="Zoccola D."/>
            <person name="Flot J.-F."/>
            <person name="Tambutte S."/>
            <person name="Allemand D."/>
            <person name="Aranda M."/>
        </authorList>
    </citation>
    <scope>NUCLEOTIDE SEQUENCE [LARGE SCALE GENOMIC DNA]</scope>
</reference>
<keyword evidence="2" id="KW-0106">Calcium</keyword>
<feature type="domain" description="F5/8 type C" evidence="4">
    <location>
        <begin position="47"/>
        <end position="190"/>
    </location>
</feature>
<protein>
    <submittedName>
        <fullName evidence="5">Neuropilin-2</fullName>
    </submittedName>
</protein>
<dbReference type="Pfam" id="PF00754">
    <property type="entry name" value="F5_F8_type_C"/>
    <property type="match status" value="8"/>
</dbReference>
<dbReference type="SUPFAM" id="SSF49785">
    <property type="entry name" value="Galactose-binding domain-like"/>
    <property type="match status" value="11"/>
</dbReference>
<dbReference type="PROSITE" id="PS50022">
    <property type="entry name" value="FA58C_3"/>
    <property type="match status" value="11"/>
</dbReference>
<proteinExistence type="predicted"/>
<dbReference type="PROSITE" id="PS01285">
    <property type="entry name" value="FA58C_1"/>
    <property type="match status" value="3"/>
</dbReference>
<dbReference type="Gene3D" id="2.60.120.260">
    <property type="entry name" value="Galactose-binding domain-like"/>
    <property type="match status" value="12"/>
</dbReference>
<feature type="domain" description="F5/8 type C" evidence="4">
    <location>
        <begin position="441"/>
        <end position="589"/>
    </location>
</feature>
<keyword evidence="1" id="KW-0479">Metal-binding</keyword>
<dbReference type="Proteomes" id="UP000225706">
    <property type="component" value="Unassembled WGS sequence"/>
</dbReference>
<evidence type="ECO:0000259" key="4">
    <source>
        <dbReference type="PROSITE" id="PS50022"/>
    </source>
</evidence>
<dbReference type="CDD" id="cd00057">
    <property type="entry name" value="FA58C"/>
    <property type="match status" value="6"/>
</dbReference>
<keyword evidence="6" id="KW-1185">Reference proteome</keyword>
<dbReference type="OrthoDB" id="6262482at2759"/>
<dbReference type="InterPro" id="IPR000421">
    <property type="entry name" value="FA58C"/>
</dbReference>
<evidence type="ECO:0000313" key="6">
    <source>
        <dbReference type="Proteomes" id="UP000225706"/>
    </source>
</evidence>
<feature type="domain" description="F5/8 type C" evidence="4">
    <location>
        <begin position="592"/>
        <end position="736"/>
    </location>
</feature>
<organism evidence="5 6">
    <name type="scientific">Stylophora pistillata</name>
    <name type="common">Smooth cauliflower coral</name>
    <dbReference type="NCBI Taxonomy" id="50429"/>
    <lineage>
        <taxon>Eukaryota</taxon>
        <taxon>Metazoa</taxon>
        <taxon>Cnidaria</taxon>
        <taxon>Anthozoa</taxon>
        <taxon>Hexacorallia</taxon>
        <taxon>Scleractinia</taxon>
        <taxon>Astrocoeniina</taxon>
        <taxon>Pocilloporidae</taxon>
        <taxon>Stylophora</taxon>
    </lineage>
</organism>
<dbReference type="FunFam" id="2.60.120.260:FF:000016">
    <property type="entry name" value="Contactin-associated protein-like 4 isoform 1"/>
    <property type="match status" value="1"/>
</dbReference>
<gene>
    <name evidence="5" type="primary">Nrp2</name>
    <name evidence="5" type="ORF">AWC38_SpisGene6882</name>
</gene>
<comment type="caution">
    <text evidence="5">The sequence shown here is derived from an EMBL/GenBank/DDBJ whole genome shotgun (WGS) entry which is preliminary data.</text>
</comment>
<evidence type="ECO:0000256" key="3">
    <source>
        <dbReference type="ARBA" id="ARBA00023157"/>
    </source>
</evidence>
<feature type="domain" description="F5/8 type C" evidence="4">
    <location>
        <begin position="1544"/>
        <end position="1649"/>
    </location>
</feature>
<dbReference type="PANTHER" id="PTHR24543:SF325">
    <property type="entry name" value="F5_8 TYPE C DOMAIN-CONTAINING PROTEIN"/>
    <property type="match status" value="1"/>
</dbReference>
<dbReference type="GO" id="GO:0046872">
    <property type="term" value="F:metal ion binding"/>
    <property type="evidence" value="ECO:0007669"/>
    <property type="project" value="UniProtKB-KW"/>
</dbReference>
<dbReference type="InterPro" id="IPR008979">
    <property type="entry name" value="Galactose-bd-like_sf"/>
</dbReference>
<feature type="domain" description="F5/8 type C" evidence="4">
    <location>
        <begin position="1098"/>
        <end position="1245"/>
    </location>
</feature>
<accession>A0A2B4SH17</accession>
<feature type="domain" description="F5/8 type C" evidence="4">
    <location>
        <begin position="293"/>
        <end position="440"/>
    </location>
</feature>
<evidence type="ECO:0000256" key="1">
    <source>
        <dbReference type="ARBA" id="ARBA00022723"/>
    </source>
</evidence>
<dbReference type="PROSITE" id="PS01286">
    <property type="entry name" value="FA58C_2"/>
    <property type="match status" value="4"/>
</dbReference>
<feature type="domain" description="F5/8 type C" evidence="4">
    <location>
        <begin position="839"/>
        <end position="994"/>
    </location>
</feature>
<dbReference type="InterPro" id="IPR006585">
    <property type="entry name" value="FTP1"/>
</dbReference>
<evidence type="ECO:0000256" key="2">
    <source>
        <dbReference type="ARBA" id="ARBA00022837"/>
    </source>
</evidence>
<keyword evidence="3" id="KW-1015">Disulfide bond</keyword>
<feature type="domain" description="F5/8 type C" evidence="4">
    <location>
        <begin position="1247"/>
        <end position="1396"/>
    </location>
</feature>
<sequence>MAADLNRVIRSIRTTFKDEDFENRIAFEDEVQNALHLLVQKHRVENCNSALGMGNFEIPSDSLQASRSNSSWEYYNARINDSVSGWCIGTVSDQEWLQIELNSNHYITAVASQGTHRGFVTEFNLAFSRGLDWFDYHENGTIKKFIRNNTVHSSEILMNNLSSPVIANMIRIYPKRSIGDTCMRLEIYGCQACFDPFGIADDVIPDKSMTSSSYFGAGFEPFHGRLNSASGNGSWCKGKLDMSSYLQIDLGNRFQISMISVQGNPLYEWVTVIKKKMNCSSEEMKGRQNLTAANGTSAGVALLASNTSGNSSTTKAPNVTMINSTLSNLTSGNISSVKTQNVTSVNSHEDVTLGSTGHICFKTRIIRSKAFVKVFTLQYSDNGELWKKYHEGGSVKRFEANTDANATVTLKISSRLITRYIRIHPQSWKKEACMRVEVYGCKECSGDLGTGSGEIPNKAMTASTNLGPGYQAWLARLYNPHGAWCSATNDANQYLQIQFPQIREFRQLGTQGSVAKKGWVTRYFIEYSQNGEEWKNYTKLQAVEILDGNVNEHEVVRKTFVHPFVAKFFRIRPVAWHKAICLRIELYGCPACDNPLGMEAHEIWDGDIKASSWRYSADPYRARLNGASGWQARSDRSNPPFITVKLGSGDFTLTGVATQAVQNNLVRSYTLSYSYDGIDWVDYREDGRVKIFEGNNPSTKTVKHELLRGIIPGHIRLNVKDSTAGYTGLRLELYGCKRYVVVNNNDAIGRPTSQSGNLTDTSALAVDGNRASNYTAGSCSFTGETEIPWWRVDLLWTKTVTGVYIANRGDETYREVIELSIRVGFREDRGGIANPTCGVSQEGLGMYSDHIPDDSITASSWLSSKHLPYFGRLDRNIGHGAWCSAPNDVQPYLEIDLEIEHMITGVITQGKHRLSSDQLGFAWVTEFFLSYTTNQKNWTFVKDVKTSQPIKFLGNDAVNWRKKTKLLGFTGRLVRFHPEKWNNLPCLRVELLGTKVCSAPLGMKSGEISNSAIRYSSSTSDHEGYHARLKNSHDWIPQNADKHAFLKIDFGSYKQRLTALAIQSGSGGFVTKFKLSYSVEGWSWRHWIEDAREKVGDYSASKVGIQSIDKIANSSMTASSWKPGYYPYAARLSKSIGNGSWCAAATKQDEYLQVDLGKQYSLVKIGVQGDTAWGSGMKQFYIAYSRNGGMWTNYMIHGARKLFEGVSGDSVRRTVFERTFVAKMIRVIVNSWYSWPCLRMELYHTDCKNNLSFSLKEAKNGGYTASSFLGPGFEPWRGSILTSSKQHGWCAENSSTPDYLQIDLRVLNRVTGVLTRGIVAGVLEKEAWVKQYTVQHSILGDHWINHKEEGVVKTFDANADAVFSKSQVTNFYARFVRVIPKQWHFRPCMKVELQGCEECSSPLGMEHGEIAGDRIKTSMPISSNTNARLRCSRYSFLGSSQWEPFIQVDLGPENKRLTAFAMQGRDYTYNTWAVYVKYAVGDGSEWFNYTKNGETEIFERDQHMDMMTKHFFKRTLTTRFIRVLPLTWSHDVGLRIELYGCPVCENPLGIEGGLHNVTASSFRGAGHEPCWGRLNSAGIWRPYTNQIYEFLHVRFDHVMAIIGIATQGYSASCGRVKRFWLYHSLDGMRFELYNDPIMGDVSGAGLFVQ</sequence>
<dbReference type="PANTHER" id="PTHR24543">
    <property type="entry name" value="MULTICOPPER OXIDASE-RELATED"/>
    <property type="match status" value="1"/>
</dbReference>
<dbReference type="EMBL" id="LSMT01000084">
    <property type="protein sequence ID" value="PFX28389.1"/>
    <property type="molecule type" value="Genomic_DNA"/>
</dbReference>
<feature type="domain" description="F5/8 type C" evidence="4">
    <location>
        <begin position="997"/>
        <end position="1084"/>
    </location>
</feature>
<name>A0A2B4SH17_STYPI</name>